<keyword evidence="1" id="KW-1133">Transmembrane helix</keyword>
<dbReference type="EMBL" id="CADCUV010000120">
    <property type="protein sequence ID" value="CAA9422711.1"/>
    <property type="molecule type" value="Genomic_DNA"/>
</dbReference>
<feature type="transmembrane region" description="Helical" evidence="1">
    <location>
        <begin position="113"/>
        <end position="131"/>
    </location>
</feature>
<dbReference type="PANTHER" id="PTHR35152:SF1">
    <property type="entry name" value="DOMAIN SIGNALLING PROTEIN, PUTATIVE (AFU_ORTHOLOGUE AFUA_5G11310)-RELATED"/>
    <property type="match status" value="1"/>
</dbReference>
<dbReference type="PROSITE" id="PS50924">
    <property type="entry name" value="MHYT"/>
    <property type="match status" value="1"/>
</dbReference>
<name>A0A6J4PXZ7_9ACTN</name>
<dbReference type="InterPro" id="IPR005330">
    <property type="entry name" value="MHYT_dom"/>
</dbReference>
<feature type="domain" description="MHYT" evidence="2">
    <location>
        <begin position="12"/>
        <end position="139"/>
    </location>
</feature>
<keyword evidence="1" id="KW-0812">Transmembrane</keyword>
<dbReference type="Pfam" id="PF03707">
    <property type="entry name" value="MHYT"/>
    <property type="match status" value="3"/>
</dbReference>
<feature type="transmembrane region" description="Helical" evidence="1">
    <location>
        <begin position="47"/>
        <end position="72"/>
    </location>
</feature>
<reference evidence="3" key="1">
    <citation type="submission" date="2020-02" db="EMBL/GenBank/DDBJ databases">
        <authorList>
            <person name="Meier V. D."/>
        </authorList>
    </citation>
    <scope>NUCLEOTIDE SEQUENCE</scope>
    <source>
        <strain evidence="3">AVDCRST_MAG22</strain>
    </source>
</reference>
<dbReference type="AlphaFoldDB" id="A0A6J4PXZ7"/>
<organism evidence="3">
    <name type="scientific">uncultured Rubrobacteraceae bacterium</name>
    <dbReference type="NCBI Taxonomy" id="349277"/>
    <lineage>
        <taxon>Bacteria</taxon>
        <taxon>Bacillati</taxon>
        <taxon>Actinomycetota</taxon>
        <taxon>Rubrobacteria</taxon>
        <taxon>Rubrobacterales</taxon>
        <taxon>Rubrobacteraceae</taxon>
        <taxon>environmental samples</taxon>
    </lineage>
</organism>
<evidence type="ECO:0000259" key="2">
    <source>
        <dbReference type="PROSITE" id="PS50924"/>
    </source>
</evidence>
<accession>A0A6J4PXZ7</accession>
<comment type="caution">
    <text evidence="1">Lacks conserved residue(s) required for the propagation of feature annotation.</text>
</comment>
<keyword evidence="1" id="KW-0472">Membrane</keyword>
<proteinExistence type="predicted"/>
<dbReference type="GO" id="GO:0016020">
    <property type="term" value="C:membrane"/>
    <property type="evidence" value="ECO:0007669"/>
    <property type="project" value="UniProtKB-UniRule"/>
</dbReference>
<evidence type="ECO:0000256" key="1">
    <source>
        <dbReference type="PROSITE-ProRule" id="PRU00244"/>
    </source>
</evidence>
<feature type="transmembrane region" description="Helical" evidence="1">
    <location>
        <begin position="78"/>
        <end position="101"/>
    </location>
</feature>
<sequence length="139" mass="14688">MDHNETFLDAGWDPSLVLLSFVVAVFASYTALDLAGRVVASGGRARMVWLAGGAFAMGTGIWSMHFTGMLVFKMGMPVTYHVLLTLLSVVIAIAASGLALFVVGRGEVGPRTLLVAGPVMGVGIAAMHYTGMPAMRMRR</sequence>
<gene>
    <name evidence="3" type="ORF">AVDCRST_MAG22-2692</name>
</gene>
<protein>
    <submittedName>
        <fullName evidence="3">Diguanylate cyclase/phosphodiesterase (GGDEF &amp; EAL domains) with PAS/PAC sensor(S)</fullName>
    </submittedName>
</protein>
<feature type="transmembrane region" description="Helical" evidence="1">
    <location>
        <begin position="16"/>
        <end position="35"/>
    </location>
</feature>
<dbReference type="PANTHER" id="PTHR35152">
    <property type="entry name" value="DOMAIN SIGNALLING PROTEIN, PUTATIVE (AFU_ORTHOLOGUE AFUA_5G11310)-RELATED"/>
    <property type="match status" value="1"/>
</dbReference>
<evidence type="ECO:0000313" key="3">
    <source>
        <dbReference type="EMBL" id="CAA9422711.1"/>
    </source>
</evidence>